<organism evidence="2 3">
    <name type="scientific">Saccharothrix coeruleofusca</name>
    <dbReference type="NCBI Taxonomy" id="33919"/>
    <lineage>
        <taxon>Bacteria</taxon>
        <taxon>Bacillati</taxon>
        <taxon>Actinomycetota</taxon>
        <taxon>Actinomycetes</taxon>
        <taxon>Pseudonocardiales</taxon>
        <taxon>Pseudonocardiaceae</taxon>
        <taxon>Saccharothrix</taxon>
    </lineage>
</organism>
<gene>
    <name evidence="2" type="ORF">GCM10010185_71300</name>
</gene>
<dbReference type="InterPro" id="IPR002645">
    <property type="entry name" value="STAS_dom"/>
</dbReference>
<feature type="domain" description="STAS" evidence="1">
    <location>
        <begin position="10"/>
        <end position="124"/>
    </location>
</feature>
<dbReference type="GO" id="GO:0043856">
    <property type="term" value="F:anti-sigma factor antagonist activity"/>
    <property type="evidence" value="ECO:0007669"/>
    <property type="project" value="TreeGrafter"/>
</dbReference>
<protein>
    <recommendedName>
        <fullName evidence="1">STAS domain-containing protein</fullName>
    </recommendedName>
</protein>
<evidence type="ECO:0000313" key="2">
    <source>
        <dbReference type="EMBL" id="GGP87418.1"/>
    </source>
</evidence>
<dbReference type="SUPFAM" id="SSF52091">
    <property type="entry name" value="SpoIIaa-like"/>
    <property type="match status" value="1"/>
</dbReference>
<dbReference type="AlphaFoldDB" id="A0A918AUN2"/>
<comment type="caution">
    <text evidence="2">The sequence shown here is derived from an EMBL/GenBank/DDBJ whole genome shotgun (WGS) entry which is preliminary data.</text>
</comment>
<dbReference type="PANTHER" id="PTHR33495:SF2">
    <property type="entry name" value="ANTI-SIGMA FACTOR ANTAGONIST TM_1081-RELATED"/>
    <property type="match status" value="1"/>
</dbReference>
<dbReference type="InterPro" id="IPR036513">
    <property type="entry name" value="STAS_dom_sf"/>
</dbReference>
<reference evidence="2" key="1">
    <citation type="journal article" date="2014" name="Int. J. Syst. Evol. Microbiol.">
        <title>Complete genome sequence of Corynebacterium casei LMG S-19264T (=DSM 44701T), isolated from a smear-ripened cheese.</title>
        <authorList>
            <consortium name="US DOE Joint Genome Institute (JGI-PGF)"/>
            <person name="Walter F."/>
            <person name="Albersmeier A."/>
            <person name="Kalinowski J."/>
            <person name="Ruckert C."/>
        </authorList>
    </citation>
    <scope>NUCLEOTIDE SEQUENCE</scope>
    <source>
        <strain evidence="2">JCM 3313</strain>
    </source>
</reference>
<proteinExistence type="predicted"/>
<dbReference type="PANTHER" id="PTHR33495">
    <property type="entry name" value="ANTI-SIGMA FACTOR ANTAGONIST TM_1081-RELATED-RELATED"/>
    <property type="match status" value="1"/>
</dbReference>
<dbReference type="CDD" id="cd07043">
    <property type="entry name" value="STAS_anti-anti-sigma_factors"/>
    <property type="match status" value="1"/>
</dbReference>
<dbReference type="Proteomes" id="UP000639606">
    <property type="component" value="Unassembled WGS sequence"/>
</dbReference>
<dbReference type="RefSeq" id="WP_189227734.1">
    <property type="nucleotide sequence ID" value="NZ_BMRG01000035.1"/>
</dbReference>
<accession>A0A918AUN2</accession>
<sequence>MTTEGTDPWTRIEVLADGQVVQLRVGGDIDQKTVEVLEKGLAQALVQAESLGARLLAVDLDEVGFLASVGLSVLIRAHNHAVDQKRGMAVILAPEHKLARLLWLTALTQVVNVTDSVEEALAKVGAPD</sequence>
<dbReference type="Gene3D" id="3.30.750.24">
    <property type="entry name" value="STAS domain"/>
    <property type="match status" value="1"/>
</dbReference>
<dbReference type="Pfam" id="PF01740">
    <property type="entry name" value="STAS"/>
    <property type="match status" value="1"/>
</dbReference>
<reference evidence="2" key="2">
    <citation type="submission" date="2020-09" db="EMBL/GenBank/DDBJ databases">
        <authorList>
            <person name="Sun Q."/>
            <person name="Ohkuma M."/>
        </authorList>
    </citation>
    <scope>NUCLEOTIDE SEQUENCE</scope>
    <source>
        <strain evidence="2">JCM 3313</strain>
    </source>
</reference>
<dbReference type="EMBL" id="BMRG01000035">
    <property type="protein sequence ID" value="GGP87418.1"/>
    <property type="molecule type" value="Genomic_DNA"/>
</dbReference>
<evidence type="ECO:0000259" key="1">
    <source>
        <dbReference type="PROSITE" id="PS50801"/>
    </source>
</evidence>
<name>A0A918AUN2_9PSEU</name>
<evidence type="ECO:0000313" key="3">
    <source>
        <dbReference type="Proteomes" id="UP000639606"/>
    </source>
</evidence>
<keyword evidence="3" id="KW-1185">Reference proteome</keyword>
<dbReference type="PROSITE" id="PS50801">
    <property type="entry name" value="STAS"/>
    <property type="match status" value="1"/>
</dbReference>